<feature type="repeat" description="ANK" evidence="3">
    <location>
        <begin position="56"/>
        <end position="88"/>
    </location>
</feature>
<keyword evidence="1" id="KW-0677">Repeat</keyword>
<comment type="caution">
    <text evidence="4">The sequence shown here is derived from an EMBL/GenBank/DDBJ whole genome shotgun (WGS) entry which is preliminary data.</text>
</comment>
<evidence type="ECO:0000256" key="1">
    <source>
        <dbReference type="ARBA" id="ARBA00022737"/>
    </source>
</evidence>
<proteinExistence type="predicted"/>
<evidence type="ECO:0000256" key="3">
    <source>
        <dbReference type="PROSITE-ProRule" id="PRU00023"/>
    </source>
</evidence>
<dbReference type="Pfam" id="PF12796">
    <property type="entry name" value="Ank_2"/>
    <property type="match status" value="2"/>
</dbReference>
<dbReference type="PANTHER" id="PTHR24198:SF165">
    <property type="entry name" value="ANKYRIN REPEAT-CONTAINING PROTEIN-RELATED"/>
    <property type="match status" value="1"/>
</dbReference>
<dbReference type="InterPro" id="IPR036770">
    <property type="entry name" value="Ankyrin_rpt-contain_sf"/>
</dbReference>
<dbReference type="Proteomes" id="UP000193944">
    <property type="component" value="Unassembled WGS sequence"/>
</dbReference>
<feature type="repeat" description="ANK" evidence="3">
    <location>
        <begin position="88"/>
        <end position="120"/>
    </location>
</feature>
<dbReference type="PRINTS" id="PR01415">
    <property type="entry name" value="ANKYRIN"/>
</dbReference>
<dbReference type="EMBL" id="MCFG01000131">
    <property type="protein sequence ID" value="ORX80943.1"/>
    <property type="molecule type" value="Genomic_DNA"/>
</dbReference>
<keyword evidence="5" id="KW-1185">Reference proteome</keyword>
<reference evidence="4 5" key="2">
    <citation type="submission" date="2016-08" db="EMBL/GenBank/DDBJ databases">
        <title>Pervasive Adenine N6-methylation of Active Genes in Fungi.</title>
        <authorList>
            <consortium name="DOE Joint Genome Institute"/>
            <person name="Mondo S.J."/>
            <person name="Dannebaum R.O."/>
            <person name="Kuo R.C."/>
            <person name="Labutti K."/>
            <person name="Haridas S."/>
            <person name="Kuo A."/>
            <person name="Salamov A."/>
            <person name="Ahrendt S.R."/>
            <person name="Lipzen A."/>
            <person name="Sullivan W."/>
            <person name="Andreopoulos W.B."/>
            <person name="Clum A."/>
            <person name="Lindquist E."/>
            <person name="Daum C."/>
            <person name="Ramamoorthy G.K."/>
            <person name="Gryganskyi A."/>
            <person name="Culley D."/>
            <person name="Magnuson J.K."/>
            <person name="James T.Y."/>
            <person name="O'Malley M.A."/>
            <person name="Stajich J.E."/>
            <person name="Spatafora J.W."/>
            <person name="Visel A."/>
            <person name="Grigoriev I.V."/>
        </authorList>
    </citation>
    <scope>NUCLEOTIDE SEQUENCE [LARGE SCALE GENOMIC DNA]</scope>
    <source>
        <strain evidence="4 5">S4</strain>
    </source>
</reference>
<accession>A0A1Y1X584</accession>
<keyword evidence="2 3" id="KW-0040">ANK repeat</keyword>
<organism evidence="4 5">
    <name type="scientific">Anaeromyces robustus</name>
    <dbReference type="NCBI Taxonomy" id="1754192"/>
    <lineage>
        <taxon>Eukaryota</taxon>
        <taxon>Fungi</taxon>
        <taxon>Fungi incertae sedis</taxon>
        <taxon>Chytridiomycota</taxon>
        <taxon>Chytridiomycota incertae sedis</taxon>
        <taxon>Neocallimastigomycetes</taxon>
        <taxon>Neocallimastigales</taxon>
        <taxon>Neocallimastigaceae</taxon>
        <taxon>Anaeromyces</taxon>
    </lineage>
</organism>
<reference evidence="4 5" key="1">
    <citation type="submission" date="2016-08" db="EMBL/GenBank/DDBJ databases">
        <title>A Parts List for Fungal Cellulosomes Revealed by Comparative Genomics.</title>
        <authorList>
            <consortium name="DOE Joint Genome Institute"/>
            <person name="Haitjema C.H."/>
            <person name="Gilmore S.P."/>
            <person name="Henske J.K."/>
            <person name="Solomon K.V."/>
            <person name="De Groot R."/>
            <person name="Kuo A."/>
            <person name="Mondo S.J."/>
            <person name="Salamov A.A."/>
            <person name="Labutti K."/>
            <person name="Zhao Z."/>
            <person name="Chiniquy J."/>
            <person name="Barry K."/>
            <person name="Brewer H.M."/>
            <person name="Purvine S.O."/>
            <person name="Wright A.T."/>
            <person name="Boxma B."/>
            <person name="Van Alen T."/>
            <person name="Hackstein J.H."/>
            <person name="Baker S.E."/>
            <person name="Grigoriev I.V."/>
            <person name="O'Malley M.A."/>
        </authorList>
    </citation>
    <scope>NUCLEOTIDE SEQUENCE [LARGE SCALE GENOMIC DNA]</scope>
    <source>
        <strain evidence="4 5">S4</strain>
    </source>
</reference>
<evidence type="ECO:0000313" key="5">
    <source>
        <dbReference type="Proteomes" id="UP000193944"/>
    </source>
</evidence>
<feature type="repeat" description="ANK" evidence="3">
    <location>
        <begin position="121"/>
        <end position="141"/>
    </location>
</feature>
<dbReference type="AlphaFoldDB" id="A0A1Y1X584"/>
<evidence type="ECO:0000256" key="2">
    <source>
        <dbReference type="ARBA" id="ARBA00023043"/>
    </source>
</evidence>
<dbReference type="SMART" id="SM00248">
    <property type="entry name" value="ANK"/>
    <property type="match status" value="3"/>
</dbReference>
<name>A0A1Y1X584_9FUNG</name>
<dbReference type="OrthoDB" id="2163551at2759"/>
<gene>
    <name evidence="4" type="ORF">BCR32DRAFT_204232</name>
</gene>
<dbReference type="STRING" id="1754192.A0A1Y1X584"/>
<dbReference type="Gene3D" id="1.25.40.20">
    <property type="entry name" value="Ankyrin repeat-containing domain"/>
    <property type="match status" value="2"/>
</dbReference>
<dbReference type="PANTHER" id="PTHR24198">
    <property type="entry name" value="ANKYRIN REPEAT AND PROTEIN KINASE DOMAIN-CONTAINING PROTEIN"/>
    <property type="match status" value="1"/>
</dbReference>
<dbReference type="PROSITE" id="PS50088">
    <property type="entry name" value="ANK_REPEAT"/>
    <property type="match status" value="4"/>
</dbReference>
<evidence type="ECO:0000313" key="4">
    <source>
        <dbReference type="EMBL" id="ORX80943.1"/>
    </source>
</evidence>
<dbReference type="InterPro" id="IPR002110">
    <property type="entry name" value="Ankyrin_rpt"/>
</dbReference>
<dbReference type="PROSITE" id="PS50297">
    <property type="entry name" value="ANK_REP_REGION"/>
    <property type="match status" value="4"/>
</dbReference>
<feature type="non-terminal residue" evidence="4">
    <location>
        <position position="141"/>
    </location>
</feature>
<feature type="repeat" description="ANK" evidence="3">
    <location>
        <begin position="24"/>
        <end position="56"/>
    </location>
</feature>
<protein>
    <submittedName>
        <fullName evidence="4">Ankyrin</fullName>
    </submittedName>
</protein>
<sequence>MKGDIKQIQKYKEEGYSLSGKNEEGWSSLHIAVNHHQMETVKYLLNHGVNINIENNGCSPLFLACQNGDLNMVEILVEKNANINMMMEGWSPVQIACCNGYEEIVDYLLKRGANINSKDNSGATILHIAARENYYELAKYL</sequence>
<dbReference type="SUPFAM" id="SSF48403">
    <property type="entry name" value="Ankyrin repeat"/>
    <property type="match status" value="1"/>
</dbReference>